<dbReference type="Gene3D" id="3.30.460.10">
    <property type="entry name" value="Beta Polymerase, domain 2"/>
    <property type="match status" value="1"/>
</dbReference>
<evidence type="ECO:0000313" key="1">
    <source>
        <dbReference type="EMBL" id="CAH0034084.1"/>
    </source>
</evidence>
<evidence type="ECO:0008006" key="3">
    <source>
        <dbReference type="Google" id="ProtNLM"/>
    </source>
</evidence>
<comment type="caution">
    <text evidence="1">The sequence shown here is derived from an EMBL/GenBank/DDBJ whole genome shotgun (WGS) entry which is preliminary data.</text>
</comment>
<accession>A0A9N9VWG1</accession>
<dbReference type="Proteomes" id="UP000696573">
    <property type="component" value="Unassembled WGS sequence"/>
</dbReference>
<dbReference type="EMBL" id="CABFNQ020000748">
    <property type="protein sequence ID" value="CAH0034084.1"/>
    <property type="molecule type" value="Genomic_DNA"/>
</dbReference>
<dbReference type="PANTHER" id="PTHR41773">
    <property type="entry name" value="GTP PYROPHOSPHATASE-RELATED"/>
    <property type="match status" value="1"/>
</dbReference>
<proteinExistence type="predicted"/>
<organism evidence="1 2">
    <name type="scientific">Clonostachys rhizophaga</name>
    <dbReference type="NCBI Taxonomy" id="160324"/>
    <lineage>
        <taxon>Eukaryota</taxon>
        <taxon>Fungi</taxon>
        <taxon>Dikarya</taxon>
        <taxon>Ascomycota</taxon>
        <taxon>Pezizomycotina</taxon>
        <taxon>Sordariomycetes</taxon>
        <taxon>Hypocreomycetidae</taxon>
        <taxon>Hypocreales</taxon>
        <taxon>Bionectriaceae</taxon>
        <taxon>Clonostachys</taxon>
    </lineage>
</organism>
<evidence type="ECO:0000313" key="2">
    <source>
        <dbReference type="Proteomes" id="UP000696573"/>
    </source>
</evidence>
<reference evidence="1" key="1">
    <citation type="submission" date="2021-10" db="EMBL/GenBank/DDBJ databases">
        <authorList>
            <person name="Piombo E."/>
        </authorList>
    </citation>
    <scope>NUCLEOTIDE SEQUENCE</scope>
</reference>
<dbReference type="PANTHER" id="PTHR41773:SF1">
    <property type="entry name" value="RELA_SPOT DOMAIN-CONTAINING PROTEIN"/>
    <property type="match status" value="1"/>
</dbReference>
<dbReference type="AlphaFoldDB" id="A0A9N9VWG1"/>
<dbReference type="InterPro" id="IPR043519">
    <property type="entry name" value="NT_sf"/>
</dbReference>
<gene>
    <name evidence="1" type="ORF">CRHIZ90672A_00006945</name>
</gene>
<sequence>MAQQIQPPSGSVRQEELHSKISSLLSAADGTSPKSAFLHDVWPRLEEEYDLMVRSLIAHCENLVRERNISAKVDGRVKTTQSIDKTLDRRLQYRIANYLGAYKSVEEMFYDMYDLAGIRIVVDYPSQLEPANQLIEESFRQAKSPNIFTRERPVGKEWDAWFGAYQSYNYHVSVKNGTQGTLGAYLNVSLYNRLAHPLLYKQQAGDISRRDEMVIDLSHGLSLCYSICLLYAQDKLGNNERPDQSLISAMRCAANDGDDGILENMSLLLSMMPDKVKA</sequence>
<dbReference type="OrthoDB" id="538223at2759"/>
<dbReference type="SUPFAM" id="SSF81301">
    <property type="entry name" value="Nucleotidyltransferase"/>
    <property type="match status" value="1"/>
</dbReference>
<keyword evidence="2" id="KW-1185">Reference proteome</keyword>
<name>A0A9N9VWG1_9HYPO</name>
<protein>
    <recommendedName>
        <fullName evidence="3">RelA/SpoT domain-containing protein</fullName>
    </recommendedName>
</protein>